<feature type="region of interest" description="Disordered" evidence="1">
    <location>
        <begin position="1"/>
        <end position="196"/>
    </location>
</feature>
<proteinExistence type="predicted"/>
<name>A0A4U6VQS0_SETVI</name>
<evidence type="ECO:0000313" key="3">
    <source>
        <dbReference type="Proteomes" id="UP000298652"/>
    </source>
</evidence>
<dbReference type="AlphaFoldDB" id="A0A4U6VQS0"/>
<feature type="compositionally biased region" description="Basic residues" evidence="1">
    <location>
        <begin position="171"/>
        <end position="185"/>
    </location>
</feature>
<feature type="compositionally biased region" description="Basic and acidic residues" evidence="1">
    <location>
        <begin position="94"/>
        <end position="107"/>
    </location>
</feature>
<dbReference type="EMBL" id="CM016553">
    <property type="protein sequence ID" value="TKW31185.1"/>
    <property type="molecule type" value="Genomic_DNA"/>
</dbReference>
<dbReference type="Gramene" id="TKW31185">
    <property type="protein sequence ID" value="TKW31185"/>
    <property type="gene ID" value="SEVIR_2G088675v2"/>
</dbReference>
<protein>
    <submittedName>
        <fullName evidence="2">Uncharacterized protein</fullName>
    </submittedName>
</protein>
<sequence>MLCRVSKNTQQIFLEKKNTGRRPPRWPPRRLARCHPPRHHIRPGGEGPPPERRRGGLDGGRRGGRAAAGEKGRGPRWGKGRGPRRGKQGWQRCCWREGEGASPEKRGGGLAGGRRGGRATAGFGQEGRVAPSLGREEGRGWGGAPAGEVEGGREGAAATAGRGREGAGVARRNRRGCRAGARRKERVLGSGGPGTG</sequence>
<dbReference type="OMA" id="CCWREGE"/>
<evidence type="ECO:0000313" key="2">
    <source>
        <dbReference type="EMBL" id="TKW31185.1"/>
    </source>
</evidence>
<keyword evidence="3" id="KW-1185">Reference proteome</keyword>
<feature type="compositionally biased region" description="Basic and acidic residues" evidence="1">
    <location>
        <begin position="49"/>
        <end position="61"/>
    </location>
</feature>
<gene>
    <name evidence="2" type="ORF">SEVIR_2G088675v2</name>
</gene>
<accession>A0A4U6VQS0</accession>
<reference evidence="2" key="1">
    <citation type="submission" date="2019-03" db="EMBL/GenBank/DDBJ databases">
        <title>WGS assembly of Setaria viridis.</title>
        <authorList>
            <person name="Huang P."/>
            <person name="Jenkins J."/>
            <person name="Grimwood J."/>
            <person name="Barry K."/>
            <person name="Healey A."/>
            <person name="Mamidi S."/>
            <person name="Sreedasyam A."/>
            <person name="Shu S."/>
            <person name="Feldman M."/>
            <person name="Wu J."/>
            <person name="Yu Y."/>
            <person name="Chen C."/>
            <person name="Johnson J."/>
            <person name="Rokhsar D."/>
            <person name="Baxter I."/>
            <person name="Schmutz J."/>
            <person name="Brutnell T."/>
            <person name="Kellogg E."/>
        </authorList>
    </citation>
    <scope>NUCLEOTIDE SEQUENCE [LARGE SCALE GENOMIC DNA]</scope>
</reference>
<dbReference type="Proteomes" id="UP000298652">
    <property type="component" value="Chromosome 2"/>
</dbReference>
<evidence type="ECO:0000256" key="1">
    <source>
        <dbReference type="SAM" id="MobiDB-lite"/>
    </source>
</evidence>
<organism evidence="2 3">
    <name type="scientific">Setaria viridis</name>
    <name type="common">Green bristlegrass</name>
    <name type="synonym">Setaria italica subsp. viridis</name>
    <dbReference type="NCBI Taxonomy" id="4556"/>
    <lineage>
        <taxon>Eukaryota</taxon>
        <taxon>Viridiplantae</taxon>
        <taxon>Streptophyta</taxon>
        <taxon>Embryophyta</taxon>
        <taxon>Tracheophyta</taxon>
        <taxon>Spermatophyta</taxon>
        <taxon>Magnoliopsida</taxon>
        <taxon>Liliopsida</taxon>
        <taxon>Poales</taxon>
        <taxon>Poaceae</taxon>
        <taxon>PACMAD clade</taxon>
        <taxon>Panicoideae</taxon>
        <taxon>Panicodae</taxon>
        <taxon>Paniceae</taxon>
        <taxon>Cenchrinae</taxon>
        <taxon>Setaria</taxon>
    </lineage>
</organism>
<feature type="compositionally biased region" description="Polar residues" evidence="1">
    <location>
        <begin position="1"/>
        <end position="12"/>
    </location>
</feature>
<feature type="compositionally biased region" description="Basic residues" evidence="1">
    <location>
        <begin position="74"/>
        <end position="87"/>
    </location>
</feature>
<feature type="compositionally biased region" description="Basic residues" evidence="1">
    <location>
        <begin position="19"/>
        <end position="42"/>
    </location>
</feature>